<evidence type="ECO:0000256" key="6">
    <source>
        <dbReference type="SAM" id="MobiDB-lite"/>
    </source>
</evidence>
<evidence type="ECO:0000313" key="10">
    <source>
        <dbReference type="Proteomes" id="UP000018001"/>
    </source>
</evidence>
<dbReference type="PANTHER" id="PTHR23502">
    <property type="entry name" value="MAJOR FACILITATOR SUPERFAMILY"/>
    <property type="match status" value="1"/>
</dbReference>
<dbReference type="InterPro" id="IPR008030">
    <property type="entry name" value="NmrA-like"/>
</dbReference>
<evidence type="ECO:0000256" key="1">
    <source>
        <dbReference type="ARBA" id="ARBA00004141"/>
    </source>
</evidence>
<dbReference type="Pfam" id="PF05368">
    <property type="entry name" value="NmrA"/>
    <property type="match status" value="1"/>
</dbReference>
<dbReference type="Pfam" id="PF07690">
    <property type="entry name" value="MFS_1"/>
    <property type="match status" value="1"/>
</dbReference>
<dbReference type="SUPFAM" id="SSF103473">
    <property type="entry name" value="MFS general substrate transporter"/>
    <property type="match status" value="1"/>
</dbReference>
<dbReference type="OrthoDB" id="5296287at2759"/>
<feature type="compositionally biased region" description="Basic and acidic residues" evidence="6">
    <location>
        <begin position="25"/>
        <end position="39"/>
    </location>
</feature>
<feature type="transmembrane region" description="Helical" evidence="7">
    <location>
        <begin position="585"/>
        <end position="611"/>
    </location>
</feature>
<dbReference type="GO" id="GO:0022857">
    <property type="term" value="F:transmembrane transporter activity"/>
    <property type="evidence" value="ECO:0007669"/>
    <property type="project" value="InterPro"/>
</dbReference>
<dbReference type="Gene3D" id="1.20.1250.20">
    <property type="entry name" value="MFS general substrate transporter like domains"/>
    <property type="match status" value="1"/>
</dbReference>
<proteinExistence type="inferred from homology"/>
<dbReference type="EMBL" id="BAUL01000063">
    <property type="protein sequence ID" value="GAD93680.1"/>
    <property type="molecule type" value="Genomic_DNA"/>
</dbReference>
<dbReference type="AlphaFoldDB" id="V5HVF1"/>
<feature type="compositionally biased region" description="Polar residues" evidence="6">
    <location>
        <begin position="298"/>
        <end position="315"/>
    </location>
</feature>
<dbReference type="InterPro" id="IPR036291">
    <property type="entry name" value="NAD(P)-bd_dom_sf"/>
</dbReference>
<gene>
    <name evidence="9" type="ORF">PVAR5_2293</name>
</gene>
<dbReference type="PROSITE" id="PS50850">
    <property type="entry name" value="MFS"/>
    <property type="match status" value="1"/>
</dbReference>
<dbReference type="Proteomes" id="UP000018001">
    <property type="component" value="Unassembled WGS sequence"/>
</dbReference>
<comment type="subcellular location">
    <subcellularLocation>
        <location evidence="1">Membrane</location>
        <topology evidence="1">Multi-pass membrane protein</topology>
    </subcellularLocation>
</comment>
<keyword evidence="3 7" id="KW-0812">Transmembrane</keyword>
<dbReference type="PANTHER" id="PTHR23502:SF68">
    <property type="entry name" value="MULTIDRUG TRANSPORTER, PUTATIVE (AFU_ORTHOLOGUE AFUA_3G01120)-RELATED"/>
    <property type="match status" value="1"/>
</dbReference>
<keyword evidence="10" id="KW-1185">Reference proteome</keyword>
<dbReference type="InterPro" id="IPR036259">
    <property type="entry name" value="MFS_trans_sf"/>
</dbReference>
<dbReference type="InterPro" id="IPR011701">
    <property type="entry name" value="MFS"/>
</dbReference>
<organism evidence="9 10">
    <name type="scientific">Byssochlamys spectabilis (strain No. 5 / NBRC 109023)</name>
    <name type="common">Paecilomyces variotii</name>
    <dbReference type="NCBI Taxonomy" id="1356009"/>
    <lineage>
        <taxon>Eukaryota</taxon>
        <taxon>Fungi</taxon>
        <taxon>Dikarya</taxon>
        <taxon>Ascomycota</taxon>
        <taxon>Pezizomycotina</taxon>
        <taxon>Eurotiomycetes</taxon>
        <taxon>Eurotiomycetidae</taxon>
        <taxon>Eurotiales</taxon>
        <taxon>Thermoascaceae</taxon>
        <taxon>Paecilomyces</taxon>
    </lineage>
</organism>
<feature type="region of interest" description="Disordered" evidence="6">
    <location>
        <begin position="1"/>
        <end position="39"/>
    </location>
</feature>
<feature type="transmembrane region" description="Helical" evidence="7">
    <location>
        <begin position="688"/>
        <end position="708"/>
    </location>
</feature>
<evidence type="ECO:0000259" key="8">
    <source>
        <dbReference type="PROSITE" id="PS50850"/>
    </source>
</evidence>
<feature type="transmembrane region" description="Helical" evidence="7">
    <location>
        <begin position="354"/>
        <end position="375"/>
    </location>
</feature>
<dbReference type="GO" id="GO:0016020">
    <property type="term" value="C:membrane"/>
    <property type="evidence" value="ECO:0007669"/>
    <property type="project" value="UniProtKB-SubCell"/>
</dbReference>
<dbReference type="HOGENOM" id="CLU_299751_0_0_1"/>
<dbReference type="Gene3D" id="3.90.25.10">
    <property type="entry name" value="UDP-galactose 4-epimerase, domain 1"/>
    <property type="match status" value="1"/>
</dbReference>
<feature type="transmembrane region" description="Helical" evidence="7">
    <location>
        <begin position="511"/>
        <end position="540"/>
    </location>
</feature>
<keyword evidence="4 7" id="KW-1133">Transmembrane helix</keyword>
<sequence>MFSFAKRTLESITSQDDDDFPDANVADKEESPETLEEKQRQELHRRIIDLWKTVWLGLYQRHDNKGQYHSDRLRALYLGAGMSTRMATYDPNDDNANNAKNPIGLGLLGVALSQQFHAHNGLGGGFSGLKLYDGLSLRTLQSVIEVLEAYEREIKSLGEVYAVLHRLQVGLREPTKDDEEAVMQNYPPVADPIARRLLQYNATLDVLAMQIYDEMTALYDDPKLRIGWLVQDEVFPRIRRHGSSITTDYVTRWNKGDYVLPYCTANHLFSKSIPVQQISCHYLEDMAASNVKEMVKNTNDASRGPQPSLQAGRQDSPNEDTPDLETGEKQIEQVGWDGHDDPLNPMNWPRKWRIGHVLMASSITLLTSLAASMFAPGVPLVLKEFHSESAILAEFVVSIYVLGFALGPLIIAPMSELYGRLYIYHICNVLFIVFTVACAVSTGVSMLIVFRFFEGCAGAAPLTLSGATITDVIPQEKRGAAMALFSLGALLGPVVGPVAGGFLAEAEGWRWVFWVITIASGVVAAFALIFMRETCAVVILERKAKRLRRENNNPSIISILDSRLEPKALFLSSIARPFKLLYSPIVFFMSAYSAICYGYLFLLFTTFTIVFEEQYGFGGGVAGLTYLGVGVGLLVGVIILRLLSDRIVTRLSRGGEMKPEYRLPIMIFFSPMLPVGLFWYGWSAQAHTHWIVPIIGTAMLATGLFSIFDVEILVRPSSTEKPAVKRITSRGVKLRVAELSAPADELVQVLSGIDILVSAIGPHDCLQQKALVKAAKEANVKRFVPCAFITICPPKGVMLLRDEKEEVYNETKRLALCHTIIDVGYWHQISFPRVPSGRLDYATVIADNTIHAGGDAPNILTDLRDIGRFVARIIADERTLNKYVYTWSDVLTENEIFSIVEELSGEKIERNYVSAETIEKQAQEAVAVLSENTQDPAKRFPAYISQYQHSKYVRQDNRPWYAKFLGYLDARELYPDFKPISFRECVQEALDGKGRKPYSG</sequence>
<protein>
    <recommendedName>
        <fullName evidence="8">Major facilitator superfamily (MFS) profile domain-containing protein</fullName>
    </recommendedName>
</protein>
<evidence type="ECO:0000256" key="5">
    <source>
        <dbReference type="ARBA" id="ARBA00023136"/>
    </source>
</evidence>
<comment type="similarity">
    <text evidence="2">Belongs to the major facilitator superfamily.</text>
</comment>
<feature type="transmembrane region" description="Helical" evidence="7">
    <location>
        <begin position="663"/>
        <end position="682"/>
    </location>
</feature>
<evidence type="ECO:0000256" key="2">
    <source>
        <dbReference type="ARBA" id="ARBA00008335"/>
    </source>
</evidence>
<evidence type="ECO:0000313" key="9">
    <source>
        <dbReference type="EMBL" id="GAD93680.1"/>
    </source>
</evidence>
<dbReference type="SUPFAM" id="SSF51735">
    <property type="entry name" value="NAD(P)-binding Rossmann-fold domains"/>
    <property type="match status" value="1"/>
</dbReference>
<evidence type="ECO:0000256" key="3">
    <source>
        <dbReference type="ARBA" id="ARBA00022692"/>
    </source>
</evidence>
<feature type="transmembrane region" description="Helical" evidence="7">
    <location>
        <begin position="448"/>
        <end position="469"/>
    </location>
</feature>
<name>V5HVF1_BYSSN</name>
<feature type="region of interest" description="Disordered" evidence="6">
    <location>
        <begin position="298"/>
        <end position="324"/>
    </location>
</feature>
<feature type="transmembrane region" description="Helical" evidence="7">
    <location>
        <begin position="421"/>
        <end position="442"/>
    </location>
</feature>
<dbReference type="InParanoid" id="V5HVF1"/>
<feature type="domain" description="Major facilitator superfamily (MFS) profile" evidence="8">
    <location>
        <begin position="356"/>
        <end position="776"/>
    </location>
</feature>
<dbReference type="InterPro" id="IPR020846">
    <property type="entry name" value="MFS_dom"/>
</dbReference>
<dbReference type="Gene3D" id="3.40.50.720">
    <property type="entry name" value="NAD(P)-binding Rossmann-like Domain"/>
    <property type="match status" value="1"/>
</dbReference>
<feature type="transmembrane region" description="Helical" evidence="7">
    <location>
        <begin position="395"/>
        <end position="414"/>
    </location>
</feature>
<dbReference type="eggNOG" id="KOG0255">
    <property type="taxonomic scope" value="Eukaryota"/>
</dbReference>
<accession>V5HVF1</accession>
<keyword evidence="5 7" id="KW-0472">Membrane</keyword>
<feature type="transmembrane region" description="Helical" evidence="7">
    <location>
        <begin position="623"/>
        <end position="643"/>
    </location>
</feature>
<feature type="transmembrane region" description="Helical" evidence="7">
    <location>
        <begin position="481"/>
        <end position="499"/>
    </location>
</feature>
<dbReference type="CDD" id="cd17323">
    <property type="entry name" value="MFS_Tpo1_MDR_like"/>
    <property type="match status" value="1"/>
</dbReference>
<evidence type="ECO:0000256" key="7">
    <source>
        <dbReference type="SAM" id="Phobius"/>
    </source>
</evidence>
<reference evidence="10" key="1">
    <citation type="journal article" date="2014" name="Genome Announc.">
        <title>Draft genome sequence of the formaldehyde-resistant fungus Byssochlamys spectabilis No. 5 (anamorph Paecilomyces variotii No. 5) (NBRC109023).</title>
        <authorList>
            <person name="Oka T."/>
            <person name="Ekino K."/>
            <person name="Fukuda K."/>
            <person name="Nomura Y."/>
        </authorList>
    </citation>
    <scope>NUCLEOTIDE SEQUENCE [LARGE SCALE GENOMIC DNA]</scope>
    <source>
        <strain evidence="10">No. 5 / NBRC 109023</strain>
    </source>
</reference>
<evidence type="ECO:0000256" key="4">
    <source>
        <dbReference type="ARBA" id="ARBA00022989"/>
    </source>
</evidence>
<comment type="caution">
    <text evidence="9">The sequence shown here is derived from an EMBL/GenBank/DDBJ whole genome shotgun (WGS) entry which is preliminary data.</text>
</comment>